<evidence type="ECO:0008006" key="15">
    <source>
        <dbReference type="Google" id="ProtNLM"/>
    </source>
</evidence>
<dbReference type="OrthoDB" id="6021021at2759"/>
<dbReference type="OMA" id="SIWTIVE"/>
<accession>V3ZE53</accession>
<dbReference type="InterPro" id="IPR020903">
    <property type="entry name" value="ENaC_CS"/>
</dbReference>
<keyword evidence="4 11" id="KW-0812">Transmembrane</keyword>
<keyword evidence="3 11" id="KW-0894">Sodium channel</keyword>
<dbReference type="GO" id="GO:0015280">
    <property type="term" value="F:ligand-gated sodium channel activity"/>
    <property type="evidence" value="ECO:0007669"/>
    <property type="project" value="TreeGrafter"/>
</dbReference>
<keyword evidence="14" id="KW-1185">Reference proteome</keyword>
<dbReference type="AlphaFoldDB" id="V3ZE53"/>
<evidence type="ECO:0000256" key="9">
    <source>
        <dbReference type="ARBA" id="ARBA00023201"/>
    </source>
</evidence>
<dbReference type="Proteomes" id="UP000030746">
    <property type="component" value="Unassembled WGS sequence"/>
</dbReference>
<dbReference type="KEGG" id="lgi:LOTGIDRAFT_154486"/>
<comment type="subcellular location">
    <subcellularLocation>
        <location evidence="1">Membrane</location>
        <topology evidence="1">Multi-pass membrane protein</topology>
    </subcellularLocation>
</comment>
<evidence type="ECO:0000256" key="7">
    <source>
        <dbReference type="ARBA" id="ARBA00023065"/>
    </source>
</evidence>
<protein>
    <recommendedName>
        <fullName evidence="15">Amiloride-sensitive sodium channel</fullName>
    </recommendedName>
</protein>
<dbReference type="HOGENOM" id="CLU_020415_3_1_1"/>
<dbReference type="PRINTS" id="PR01078">
    <property type="entry name" value="AMINACHANNEL"/>
</dbReference>
<gene>
    <name evidence="13" type="ORF">LOTGIDRAFT_154486</name>
</gene>
<evidence type="ECO:0000256" key="2">
    <source>
        <dbReference type="ARBA" id="ARBA00022448"/>
    </source>
</evidence>
<dbReference type="CTD" id="20236299"/>
<feature type="transmembrane region" description="Helical" evidence="12">
    <location>
        <begin position="20"/>
        <end position="40"/>
    </location>
</feature>
<evidence type="ECO:0000256" key="11">
    <source>
        <dbReference type="RuleBase" id="RU000679"/>
    </source>
</evidence>
<organism evidence="13 14">
    <name type="scientific">Lottia gigantea</name>
    <name type="common">Giant owl limpet</name>
    <dbReference type="NCBI Taxonomy" id="225164"/>
    <lineage>
        <taxon>Eukaryota</taxon>
        <taxon>Metazoa</taxon>
        <taxon>Spiralia</taxon>
        <taxon>Lophotrochozoa</taxon>
        <taxon>Mollusca</taxon>
        <taxon>Gastropoda</taxon>
        <taxon>Patellogastropoda</taxon>
        <taxon>Lottioidea</taxon>
        <taxon>Lottiidae</taxon>
        <taxon>Lottia</taxon>
    </lineage>
</organism>
<keyword evidence="6" id="KW-0915">Sodium</keyword>
<evidence type="ECO:0000256" key="6">
    <source>
        <dbReference type="ARBA" id="ARBA00023053"/>
    </source>
</evidence>
<evidence type="ECO:0000256" key="5">
    <source>
        <dbReference type="ARBA" id="ARBA00022989"/>
    </source>
</evidence>
<dbReference type="EMBL" id="KB202619">
    <property type="protein sequence ID" value="ESO89378.1"/>
    <property type="molecule type" value="Genomic_DNA"/>
</dbReference>
<keyword evidence="9 11" id="KW-0739">Sodium transport</keyword>
<evidence type="ECO:0000256" key="12">
    <source>
        <dbReference type="SAM" id="Phobius"/>
    </source>
</evidence>
<dbReference type="GeneID" id="20236299"/>
<dbReference type="InterPro" id="IPR001873">
    <property type="entry name" value="ENaC"/>
</dbReference>
<keyword evidence="10 11" id="KW-0407">Ion channel</keyword>
<dbReference type="Pfam" id="PF00858">
    <property type="entry name" value="ASC"/>
    <property type="match status" value="1"/>
</dbReference>
<keyword evidence="2 11" id="KW-0813">Transport</keyword>
<evidence type="ECO:0000256" key="3">
    <source>
        <dbReference type="ARBA" id="ARBA00022461"/>
    </source>
</evidence>
<evidence type="ECO:0000313" key="14">
    <source>
        <dbReference type="Proteomes" id="UP000030746"/>
    </source>
</evidence>
<proteinExistence type="inferred from homology"/>
<evidence type="ECO:0000256" key="4">
    <source>
        <dbReference type="ARBA" id="ARBA00022692"/>
    </source>
</evidence>
<evidence type="ECO:0000256" key="10">
    <source>
        <dbReference type="ARBA" id="ARBA00023303"/>
    </source>
</evidence>
<dbReference type="PANTHER" id="PTHR11690:SF248">
    <property type="entry name" value="PICKPOCKET 17, ISOFORM A"/>
    <property type="match status" value="1"/>
</dbReference>
<dbReference type="PANTHER" id="PTHR11690">
    <property type="entry name" value="AMILORIDE-SENSITIVE SODIUM CHANNEL-RELATED"/>
    <property type="match status" value="1"/>
</dbReference>
<dbReference type="GO" id="GO:0005886">
    <property type="term" value="C:plasma membrane"/>
    <property type="evidence" value="ECO:0007669"/>
    <property type="project" value="TreeGrafter"/>
</dbReference>
<keyword evidence="5 12" id="KW-1133">Transmembrane helix</keyword>
<dbReference type="Gene3D" id="2.60.470.10">
    <property type="entry name" value="Acid-sensing ion channels like domains"/>
    <property type="match status" value="1"/>
</dbReference>
<reference evidence="13 14" key="1">
    <citation type="journal article" date="2013" name="Nature">
        <title>Insights into bilaterian evolution from three spiralian genomes.</title>
        <authorList>
            <person name="Simakov O."/>
            <person name="Marletaz F."/>
            <person name="Cho S.J."/>
            <person name="Edsinger-Gonzales E."/>
            <person name="Havlak P."/>
            <person name="Hellsten U."/>
            <person name="Kuo D.H."/>
            <person name="Larsson T."/>
            <person name="Lv J."/>
            <person name="Arendt D."/>
            <person name="Savage R."/>
            <person name="Osoegawa K."/>
            <person name="de Jong P."/>
            <person name="Grimwood J."/>
            <person name="Chapman J.A."/>
            <person name="Shapiro H."/>
            <person name="Aerts A."/>
            <person name="Otillar R.P."/>
            <person name="Terry A.Y."/>
            <person name="Boore J.L."/>
            <person name="Grigoriev I.V."/>
            <person name="Lindberg D.R."/>
            <person name="Seaver E.C."/>
            <person name="Weisblat D.A."/>
            <person name="Putnam N.H."/>
            <person name="Rokhsar D.S."/>
        </authorList>
    </citation>
    <scope>NUCLEOTIDE SEQUENCE [LARGE SCALE GENOMIC DNA]</scope>
</reference>
<dbReference type="PROSITE" id="PS01206">
    <property type="entry name" value="ASC"/>
    <property type="match status" value="1"/>
</dbReference>
<dbReference type="RefSeq" id="XP_009060403.1">
    <property type="nucleotide sequence ID" value="XM_009062155.1"/>
</dbReference>
<evidence type="ECO:0000256" key="8">
    <source>
        <dbReference type="ARBA" id="ARBA00023136"/>
    </source>
</evidence>
<keyword evidence="8 12" id="KW-0472">Membrane</keyword>
<sequence>MTRFTSLVGIRYTLLNGSASWKLFWIGAIFLGTGCSVYHLNRLFLVFREHTIKTTINHVHSRTQRFPHVTICNLNHLRRSLVAQNSIYAVISGLKRKQGKDYVKDGQDVFNTLEKMGQKEILNQMATELKTRQSHQLDTMLISCMFDNQPCNVRFLYVFICVHGLRDLSFLYVVVLDCKLSVFVDGLRMELFVELNEYIGKFSSTSGFKLLVHDTNSVPFPVEDGVIVSPGTHTQIAFKKTVIHNVRYPFGNCRDGETRKYFTEQCSKSCLQEHLLSHCKCYDPRYSFGTDFNLRTKLLGQCDSTQSEKCANEITKQYNAGGICVEECPLRCMNNFVKLDVFYNQLNNILIDKHPSYSYSPSKPTE</sequence>
<keyword evidence="7 11" id="KW-0406">Ion transport</keyword>
<name>V3ZE53_LOTGI</name>
<evidence type="ECO:0000313" key="13">
    <source>
        <dbReference type="EMBL" id="ESO89378.1"/>
    </source>
</evidence>
<dbReference type="PROSITE" id="PS51257">
    <property type="entry name" value="PROKAR_LIPOPROTEIN"/>
    <property type="match status" value="1"/>
</dbReference>
<evidence type="ECO:0000256" key="1">
    <source>
        <dbReference type="ARBA" id="ARBA00004141"/>
    </source>
</evidence>
<comment type="similarity">
    <text evidence="11">Belongs to the amiloride-sensitive sodium channel (TC 1.A.6) family.</text>
</comment>